<proteinExistence type="inferred from homology"/>
<dbReference type="SUPFAM" id="SSF52096">
    <property type="entry name" value="ClpP/crotonase"/>
    <property type="match status" value="1"/>
</dbReference>
<dbReference type="OrthoDB" id="9812068at2"/>
<evidence type="ECO:0000256" key="4">
    <source>
        <dbReference type="ARBA" id="ARBA00022825"/>
    </source>
</evidence>
<keyword evidence="2 5" id="KW-0645">Protease</keyword>
<reference evidence="8 9" key="1">
    <citation type="submission" date="2017-02" db="EMBL/GenBank/DDBJ databases">
        <authorList>
            <person name="Peterson S.W."/>
        </authorList>
    </citation>
    <scope>NUCLEOTIDE SEQUENCE [LARGE SCALE GENOMIC DNA]</scope>
    <source>
        <strain evidence="8 9">ATCC 49788</strain>
    </source>
</reference>
<keyword evidence="3 5" id="KW-0378">Hydrolase</keyword>
<gene>
    <name evidence="8" type="ORF">SAMN02745130_00607</name>
</gene>
<dbReference type="PANTHER" id="PTHR32060:SF30">
    <property type="entry name" value="CARBOXY-TERMINAL PROCESSING PROTEASE CTPA"/>
    <property type="match status" value="1"/>
</dbReference>
<evidence type="ECO:0000256" key="6">
    <source>
        <dbReference type="SAM" id="MobiDB-lite"/>
    </source>
</evidence>
<dbReference type="GO" id="GO:0008236">
    <property type="term" value="F:serine-type peptidase activity"/>
    <property type="evidence" value="ECO:0007669"/>
    <property type="project" value="UniProtKB-KW"/>
</dbReference>
<evidence type="ECO:0000256" key="3">
    <source>
        <dbReference type="ARBA" id="ARBA00022801"/>
    </source>
</evidence>
<keyword evidence="9" id="KW-1185">Reference proteome</keyword>
<dbReference type="EMBL" id="FUYB01000002">
    <property type="protein sequence ID" value="SKA69853.1"/>
    <property type="molecule type" value="Genomic_DNA"/>
</dbReference>
<dbReference type="NCBIfam" id="TIGR00225">
    <property type="entry name" value="prc"/>
    <property type="match status" value="1"/>
</dbReference>
<dbReference type="Gene3D" id="3.90.226.10">
    <property type="entry name" value="2-enoyl-CoA Hydratase, Chain A, domain 1"/>
    <property type="match status" value="1"/>
</dbReference>
<dbReference type="Gene3D" id="2.30.42.10">
    <property type="match status" value="1"/>
</dbReference>
<keyword evidence="4 5" id="KW-0720">Serine protease</keyword>
<dbReference type="InterPro" id="IPR004447">
    <property type="entry name" value="Peptidase_S41A"/>
</dbReference>
<evidence type="ECO:0000313" key="9">
    <source>
        <dbReference type="Proteomes" id="UP000190460"/>
    </source>
</evidence>
<evidence type="ECO:0000259" key="7">
    <source>
        <dbReference type="PROSITE" id="PS50106"/>
    </source>
</evidence>
<dbReference type="AlphaFoldDB" id="A0A1T4VY02"/>
<organism evidence="8 9">
    <name type="scientific">Thiothrix eikelboomii</name>
    <dbReference type="NCBI Taxonomy" id="92487"/>
    <lineage>
        <taxon>Bacteria</taxon>
        <taxon>Pseudomonadati</taxon>
        <taxon>Pseudomonadota</taxon>
        <taxon>Gammaproteobacteria</taxon>
        <taxon>Thiotrichales</taxon>
        <taxon>Thiotrichaceae</taxon>
        <taxon>Thiothrix</taxon>
    </lineage>
</organism>
<name>A0A1T4VY02_9GAMM</name>
<dbReference type="CDD" id="cd06782">
    <property type="entry name" value="cpPDZ_CPP-like"/>
    <property type="match status" value="1"/>
</dbReference>
<feature type="domain" description="PDZ" evidence="7">
    <location>
        <begin position="91"/>
        <end position="159"/>
    </location>
</feature>
<dbReference type="PROSITE" id="PS50106">
    <property type="entry name" value="PDZ"/>
    <property type="match status" value="1"/>
</dbReference>
<protein>
    <submittedName>
        <fullName evidence="8">Carboxyl-terminal processing protease</fullName>
    </submittedName>
</protein>
<evidence type="ECO:0000256" key="1">
    <source>
        <dbReference type="ARBA" id="ARBA00009179"/>
    </source>
</evidence>
<dbReference type="Gene3D" id="3.30.750.44">
    <property type="match status" value="1"/>
</dbReference>
<dbReference type="RefSeq" id="WP_078921089.1">
    <property type="nucleotide sequence ID" value="NZ_FUYB01000002.1"/>
</dbReference>
<dbReference type="GO" id="GO:0006508">
    <property type="term" value="P:proteolysis"/>
    <property type="evidence" value="ECO:0007669"/>
    <property type="project" value="UniProtKB-KW"/>
</dbReference>
<dbReference type="InterPro" id="IPR036034">
    <property type="entry name" value="PDZ_sf"/>
</dbReference>
<dbReference type="GO" id="GO:0030288">
    <property type="term" value="C:outer membrane-bounded periplasmic space"/>
    <property type="evidence" value="ECO:0007669"/>
    <property type="project" value="TreeGrafter"/>
</dbReference>
<dbReference type="PANTHER" id="PTHR32060">
    <property type="entry name" value="TAIL-SPECIFIC PROTEASE"/>
    <property type="match status" value="1"/>
</dbReference>
<accession>A0A1T4VY02</accession>
<dbReference type="FunFam" id="2.30.42.10:FF:000063">
    <property type="entry name" value="Peptidase, S41 family"/>
    <property type="match status" value="1"/>
</dbReference>
<dbReference type="GO" id="GO:0007165">
    <property type="term" value="P:signal transduction"/>
    <property type="evidence" value="ECO:0007669"/>
    <property type="project" value="TreeGrafter"/>
</dbReference>
<dbReference type="Pfam" id="PF03572">
    <property type="entry name" value="Peptidase_S41"/>
    <property type="match status" value="1"/>
</dbReference>
<evidence type="ECO:0000256" key="5">
    <source>
        <dbReference type="RuleBase" id="RU004404"/>
    </source>
</evidence>
<dbReference type="InterPro" id="IPR029045">
    <property type="entry name" value="ClpP/crotonase-like_dom_sf"/>
</dbReference>
<dbReference type="InterPro" id="IPR001478">
    <property type="entry name" value="PDZ"/>
</dbReference>
<evidence type="ECO:0000256" key="2">
    <source>
        <dbReference type="ARBA" id="ARBA00022670"/>
    </source>
</evidence>
<dbReference type="SUPFAM" id="SSF50156">
    <property type="entry name" value="PDZ domain-like"/>
    <property type="match status" value="1"/>
</dbReference>
<dbReference type="STRING" id="92487.SAMN02745130_00607"/>
<evidence type="ECO:0000313" key="8">
    <source>
        <dbReference type="EMBL" id="SKA69853.1"/>
    </source>
</evidence>
<sequence length="490" mass="52374">MHPNHRLAVGVLAGALVGVTASLSLNVFAFKQTPNDTELPLEQLQKFTEVYARVKQDYVETPDSKEMINNAIRGMLTGLDPHSDYLDEESFKELQVGTSGEFGGLGIEVGMEDGFVKVISPIDDTPAQKAGLMAGDLIIRLDEAPVKGLTLNDAVKLMRGKPGTKIDLLIVREGKDKPFKVTLTRDVIKVQSVKSRLLEAGYGYVRISSFQAKTTDALIEAIHKLKAENKQNLRGIVLDLRNNPGGVLNAAVGVSDAFLNDGKIVYTEGRVEDAKMEYTATTGDELDGAPIVVLVNQGSASASEIVAGALQDHQRALIVGQKTFGKGSVQTVLPLDEKTALKLTTARYFTPAGRSIQAEGIKPDIDVKPLKVTADDQAAEEDIAPLSEADFNKHLSNPNKKPEEAATPTKPDESAPESAEPISGTAPAVPTENDSAAAIVKKGEAKDKSLAAEDYQLFEALNILKGMDLVLNKTRPAPAATTSATDSKPL</sequence>
<dbReference type="FunFam" id="3.90.226.10:FF:000029">
    <property type="entry name" value="Peptidase, S41 family"/>
    <property type="match status" value="1"/>
</dbReference>
<dbReference type="GO" id="GO:0004175">
    <property type="term" value="F:endopeptidase activity"/>
    <property type="evidence" value="ECO:0007669"/>
    <property type="project" value="TreeGrafter"/>
</dbReference>
<dbReference type="SMART" id="SM00228">
    <property type="entry name" value="PDZ"/>
    <property type="match status" value="1"/>
</dbReference>
<feature type="region of interest" description="Disordered" evidence="6">
    <location>
        <begin position="383"/>
        <end position="435"/>
    </location>
</feature>
<dbReference type="Pfam" id="PF13180">
    <property type="entry name" value="PDZ_2"/>
    <property type="match status" value="1"/>
</dbReference>
<dbReference type="InterPro" id="IPR055210">
    <property type="entry name" value="CtpA/B_N"/>
</dbReference>
<dbReference type="SMART" id="SM00245">
    <property type="entry name" value="TSPc"/>
    <property type="match status" value="1"/>
</dbReference>
<dbReference type="InterPro" id="IPR005151">
    <property type="entry name" value="Tail-specific_protease"/>
</dbReference>
<dbReference type="Pfam" id="PF22694">
    <property type="entry name" value="CtpB_N-like"/>
    <property type="match status" value="1"/>
</dbReference>
<dbReference type="Proteomes" id="UP000190460">
    <property type="component" value="Unassembled WGS sequence"/>
</dbReference>
<dbReference type="CDD" id="cd07560">
    <property type="entry name" value="Peptidase_S41_CPP"/>
    <property type="match status" value="1"/>
</dbReference>
<comment type="similarity">
    <text evidence="1 5">Belongs to the peptidase S41A family.</text>
</comment>